<sequence length="354" mass="39707">MKSITTPKWRQSLLYLALVADMHYGMGMTSRCRNVMATEFEYCSDLNTTRFLKRMIEAEKPDFIAFTEDNICGKSTTDAAESLLKAFGPAIESGLPWGAVLGNHDQKSTMNRQGLMHFISLMDYSVAQTNPSINAAKQHIDGFGNYDLKVYGPPGSHLANNSVFNLFFLDSGDREIVQGVSTYGWIRESQLSWLRGVSEQLQGQKQDSNDELVRAWPAPGIVFFHIPVPEMQELYDKEIVGQFQQAVSCSKVNSGVLQTLVSIGDVKAVFVGHHHTNDFCGNIEGIWLCYGGGFGYHAYGRAGWPRRARVILAELGKGENEWVGVERIKTWKRLADEKLSKIDEQVLLEVWPSR</sequence>
<accession>A0ACC1AVJ6</accession>
<gene>
    <name evidence="1" type="ORF">Patl1_14138</name>
</gene>
<keyword evidence="2" id="KW-1185">Reference proteome</keyword>
<proteinExistence type="predicted"/>
<protein>
    <submittedName>
        <fullName evidence="1">Uncharacterized protein</fullName>
    </submittedName>
</protein>
<comment type="caution">
    <text evidence="1">The sequence shown here is derived from an EMBL/GenBank/DDBJ whole genome shotgun (WGS) entry which is preliminary data.</text>
</comment>
<dbReference type="Proteomes" id="UP001164250">
    <property type="component" value="Chromosome 8"/>
</dbReference>
<reference evidence="2" key="1">
    <citation type="journal article" date="2023" name="G3 (Bethesda)">
        <title>Genome assembly and association tests identify interacting loci associated with vigor, precocity, and sex in interspecific pistachio rootstocks.</title>
        <authorList>
            <person name="Palmer W."/>
            <person name="Jacygrad E."/>
            <person name="Sagayaradj S."/>
            <person name="Cavanaugh K."/>
            <person name="Han R."/>
            <person name="Bertier L."/>
            <person name="Beede B."/>
            <person name="Kafkas S."/>
            <person name="Golino D."/>
            <person name="Preece J."/>
            <person name="Michelmore R."/>
        </authorList>
    </citation>
    <scope>NUCLEOTIDE SEQUENCE [LARGE SCALE GENOMIC DNA]</scope>
</reference>
<dbReference type="EMBL" id="CM047904">
    <property type="protein sequence ID" value="KAJ0090707.1"/>
    <property type="molecule type" value="Genomic_DNA"/>
</dbReference>
<evidence type="ECO:0000313" key="1">
    <source>
        <dbReference type="EMBL" id="KAJ0090707.1"/>
    </source>
</evidence>
<name>A0ACC1AVJ6_9ROSI</name>
<organism evidence="1 2">
    <name type="scientific">Pistacia atlantica</name>
    <dbReference type="NCBI Taxonomy" id="434234"/>
    <lineage>
        <taxon>Eukaryota</taxon>
        <taxon>Viridiplantae</taxon>
        <taxon>Streptophyta</taxon>
        <taxon>Embryophyta</taxon>
        <taxon>Tracheophyta</taxon>
        <taxon>Spermatophyta</taxon>
        <taxon>Magnoliopsida</taxon>
        <taxon>eudicotyledons</taxon>
        <taxon>Gunneridae</taxon>
        <taxon>Pentapetalae</taxon>
        <taxon>rosids</taxon>
        <taxon>malvids</taxon>
        <taxon>Sapindales</taxon>
        <taxon>Anacardiaceae</taxon>
        <taxon>Pistacia</taxon>
    </lineage>
</organism>
<evidence type="ECO:0000313" key="2">
    <source>
        <dbReference type="Proteomes" id="UP001164250"/>
    </source>
</evidence>